<evidence type="ECO:0000313" key="4">
    <source>
        <dbReference type="EMBL" id="MFE1749348.1"/>
    </source>
</evidence>
<comment type="caution">
    <text evidence="4">The sequence shown here is derived from an EMBL/GenBank/DDBJ whole genome shotgun (WGS) entry which is preliminary data.</text>
</comment>
<dbReference type="Pfam" id="PF01590">
    <property type="entry name" value="GAF"/>
    <property type="match status" value="1"/>
</dbReference>
<evidence type="ECO:0000313" key="5">
    <source>
        <dbReference type="Proteomes" id="UP001599756"/>
    </source>
</evidence>
<proteinExistence type="predicted"/>
<dbReference type="SUPFAM" id="SSF55781">
    <property type="entry name" value="GAF domain-like"/>
    <property type="match status" value="1"/>
</dbReference>
<dbReference type="EMBL" id="JBHYTS010000002">
    <property type="protein sequence ID" value="MFE1749348.1"/>
    <property type="molecule type" value="Genomic_DNA"/>
</dbReference>
<accession>A0ABW6GYK4</accession>
<keyword evidence="5" id="KW-1185">Reference proteome</keyword>
<feature type="region of interest" description="Disordered" evidence="1">
    <location>
        <begin position="239"/>
        <end position="269"/>
    </location>
</feature>
<keyword evidence="2" id="KW-0472">Membrane</keyword>
<feature type="domain" description="GAF" evidence="3">
    <location>
        <begin position="103"/>
        <end position="231"/>
    </location>
</feature>
<feature type="transmembrane region" description="Helical" evidence="2">
    <location>
        <begin position="12"/>
        <end position="31"/>
    </location>
</feature>
<gene>
    <name evidence="4" type="ORF">ACFW88_02130</name>
</gene>
<reference evidence="4 5" key="1">
    <citation type="submission" date="2024-09" db="EMBL/GenBank/DDBJ databases">
        <title>The Natural Products Discovery Center: Release of the First 8490 Sequenced Strains for Exploring Actinobacteria Biosynthetic Diversity.</title>
        <authorList>
            <person name="Kalkreuter E."/>
            <person name="Kautsar S.A."/>
            <person name="Yang D."/>
            <person name="Bader C.D."/>
            <person name="Teijaro C.N."/>
            <person name="Fluegel L."/>
            <person name="Davis C.M."/>
            <person name="Simpson J.R."/>
            <person name="Lauterbach L."/>
            <person name="Steele A.D."/>
            <person name="Gui C."/>
            <person name="Meng S."/>
            <person name="Li G."/>
            <person name="Viehrig K."/>
            <person name="Ye F."/>
            <person name="Su P."/>
            <person name="Kiefer A.F."/>
            <person name="Nichols A."/>
            <person name="Cepeda A.J."/>
            <person name="Yan W."/>
            <person name="Fan B."/>
            <person name="Jiang Y."/>
            <person name="Adhikari A."/>
            <person name="Zheng C.-J."/>
            <person name="Schuster L."/>
            <person name="Cowan T.M."/>
            <person name="Smanski M.J."/>
            <person name="Chevrette M.G."/>
            <person name="De Carvalho L.P.S."/>
            <person name="Shen B."/>
        </authorList>
    </citation>
    <scope>NUCLEOTIDE SEQUENCE [LARGE SCALE GENOMIC DNA]</scope>
    <source>
        <strain evidence="4 5">NPDC059500</strain>
    </source>
</reference>
<keyword evidence="2" id="KW-0812">Transmembrane</keyword>
<evidence type="ECO:0000256" key="1">
    <source>
        <dbReference type="SAM" id="MobiDB-lite"/>
    </source>
</evidence>
<dbReference type="InterPro" id="IPR029016">
    <property type="entry name" value="GAF-like_dom_sf"/>
</dbReference>
<feature type="transmembrane region" description="Helical" evidence="2">
    <location>
        <begin position="37"/>
        <end position="58"/>
    </location>
</feature>
<dbReference type="Gene3D" id="3.30.450.40">
    <property type="match status" value="1"/>
</dbReference>
<dbReference type="RefSeq" id="WP_381799076.1">
    <property type="nucleotide sequence ID" value="NZ_JBHYTS010000002.1"/>
</dbReference>
<dbReference type="InterPro" id="IPR003018">
    <property type="entry name" value="GAF"/>
</dbReference>
<evidence type="ECO:0000259" key="3">
    <source>
        <dbReference type="Pfam" id="PF01590"/>
    </source>
</evidence>
<organism evidence="4 5">
    <name type="scientific">Streptomyces anandii</name>
    <dbReference type="NCBI Taxonomy" id="285454"/>
    <lineage>
        <taxon>Bacteria</taxon>
        <taxon>Bacillati</taxon>
        <taxon>Actinomycetota</taxon>
        <taxon>Actinomycetes</taxon>
        <taxon>Kitasatosporales</taxon>
        <taxon>Streptomycetaceae</taxon>
        <taxon>Streptomyces</taxon>
    </lineage>
</organism>
<name>A0ABW6GYK4_9ACTN</name>
<protein>
    <submittedName>
        <fullName evidence="4">GAF domain-containing protein</fullName>
    </submittedName>
</protein>
<dbReference type="Proteomes" id="UP001599756">
    <property type="component" value="Unassembled WGS sequence"/>
</dbReference>
<keyword evidence="2" id="KW-1133">Transmembrane helix</keyword>
<evidence type="ECO:0000256" key="2">
    <source>
        <dbReference type="SAM" id="Phobius"/>
    </source>
</evidence>
<sequence>MVQRRSRYRRFAVVFAAALFPGVSFVVGSVISHVAGAVQAAFIAVGAACSSLAAYLTLRSKAALADAEILALSENLCAVVENVARFAHETAPAGELRVQTVDSITALMATTVGRSARCAFYALEAEGRRLHRRGQYGDVSQAPEVYTADDQDGRDLLWALGRRTTMKIVDTRATWGYPAINLGDDYRSSILAPVHAGARPVGVLIVDAPPAGAFSDVDESIVRLFSLLLGIVQGTADRAAVPAPLGRPRSPSDGGGSAAPQERQGDERA</sequence>